<proteinExistence type="predicted"/>
<accession>A0A816QD71</accession>
<dbReference type="Proteomes" id="UP001295469">
    <property type="component" value="Chromosome C06"/>
</dbReference>
<gene>
    <name evidence="1" type="ORF">DARMORV10_C06P21520.1</name>
</gene>
<organism evidence="1">
    <name type="scientific">Brassica napus</name>
    <name type="common">Rape</name>
    <dbReference type="NCBI Taxonomy" id="3708"/>
    <lineage>
        <taxon>Eukaryota</taxon>
        <taxon>Viridiplantae</taxon>
        <taxon>Streptophyta</taxon>
        <taxon>Embryophyta</taxon>
        <taxon>Tracheophyta</taxon>
        <taxon>Spermatophyta</taxon>
        <taxon>Magnoliopsida</taxon>
        <taxon>eudicotyledons</taxon>
        <taxon>Gunneridae</taxon>
        <taxon>Pentapetalae</taxon>
        <taxon>rosids</taxon>
        <taxon>malvids</taxon>
        <taxon>Brassicales</taxon>
        <taxon>Brassicaceae</taxon>
        <taxon>Brassiceae</taxon>
        <taxon>Brassica</taxon>
    </lineage>
</organism>
<evidence type="ECO:0000313" key="1">
    <source>
        <dbReference type="EMBL" id="CAF2058518.1"/>
    </source>
</evidence>
<sequence>MALLYISHPNDVERSARIRRVEMEIEDNKLKEANAIPTLTHDLNKDLGLIFGYKEGSDHIHSISLGGAHQTLSTRHASSESSDQSYAFSLADGCPTGFTVGTSIVPVSRTSGQLKKPRNRPPHGKEEAALLRSCIQARLQERLLTTSTVWTEPLVMTNGLTSSRSAKLNT</sequence>
<dbReference type="AlphaFoldDB" id="A0A816QD71"/>
<reference evidence="1" key="1">
    <citation type="submission" date="2021-01" db="EMBL/GenBank/DDBJ databases">
        <authorList>
            <consortium name="Genoscope - CEA"/>
            <person name="William W."/>
        </authorList>
    </citation>
    <scope>NUCLEOTIDE SEQUENCE</scope>
</reference>
<name>A0A816QD71_BRANA</name>
<protein>
    <submittedName>
        <fullName evidence="1">(rape) hypothetical protein</fullName>
    </submittedName>
</protein>
<dbReference type="EMBL" id="HG994370">
    <property type="protein sequence ID" value="CAF2058518.1"/>
    <property type="molecule type" value="Genomic_DNA"/>
</dbReference>